<dbReference type="Pfam" id="PF13975">
    <property type="entry name" value="gag-asp_proteas"/>
    <property type="match status" value="1"/>
</dbReference>
<feature type="domain" description="Peptidase A2" evidence="2">
    <location>
        <begin position="115"/>
        <end position="192"/>
    </location>
</feature>
<evidence type="ECO:0000256" key="1">
    <source>
        <dbReference type="ARBA" id="ARBA00022801"/>
    </source>
</evidence>
<evidence type="ECO:0000259" key="2">
    <source>
        <dbReference type="PROSITE" id="PS50175"/>
    </source>
</evidence>
<name>A0A3N6P2K3_9CYAN</name>
<dbReference type="PROSITE" id="PS50175">
    <property type="entry name" value="ASP_PROT_RETROV"/>
    <property type="match status" value="1"/>
</dbReference>
<protein>
    <recommendedName>
        <fullName evidence="2">Peptidase A2 domain-containing protein</fullName>
    </recommendedName>
</protein>
<dbReference type="Proteomes" id="UP000269154">
    <property type="component" value="Unassembled WGS sequence"/>
</dbReference>
<dbReference type="InterPro" id="IPR001995">
    <property type="entry name" value="Peptidase_A2_cat"/>
</dbReference>
<evidence type="ECO:0000313" key="4">
    <source>
        <dbReference type="Proteomes" id="UP000269154"/>
    </source>
</evidence>
<dbReference type="SUPFAM" id="SSF50630">
    <property type="entry name" value="Acid proteases"/>
    <property type="match status" value="1"/>
</dbReference>
<dbReference type="OrthoDB" id="513120at2"/>
<dbReference type="GO" id="GO:0006508">
    <property type="term" value="P:proteolysis"/>
    <property type="evidence" value="ECO:0007669"/>
    <property type="project" value="InterPro"/>
</dbReference>
<dbReference type="Gene3D" id="2.40.70.10">
    <property type="entry name" value="Acid Proteases"/>
    <property type="match status" value="1"/>
</dbReference>
<dbReference type="EMBL" id="RCBY01000025">
    <property type="protein sequence ID" value="RQH49882.1"/>
    <property type="molecule type" value="Genomic_DNA"/>
</dbReference>
<proteinExistence type="predicted"/>
<evidence type="ECO:0000313" key="3">
    <source>
        <dbReference type="EMBL" id="RQH49882.1"/>
    </source>
</evidence>
<dbReference type="InterPro" id="IPR034122">
    <property type="entry name" value="Retropepsin-like_bacterial"/>
</dbReference>
<dbReference type="PROSITE" id="PS00141">
    <property type="entry name" value="ASP_PROTEASE"/>
    <property type="match status" value="1"/>
</dbReference>
<comment type="caution">
    <text evidence="3">The sequence shown here is derived from an EMBL/GenBank/DDBJ whole genome shotgun (WGS) entry which is preliminary data.</text>
</comment>
<dbReference type="GO" id="GO:0004190">
    <property type="term" value="F:aspartic-type endopeptidase activity"/>
    <property type="evidence" value="ECO:0007669"/>
    <property type="project" value="InterPro"/>
</dbReference>
<gene>
    <name evidence="3" type="ORF">D5R40_06820</name>
</gene>
<reference evidence="3 4" key="1">
    <citation type="journal article" date="2018" name="ACS Chem. Biol.">
        <title>Ketoreductase domain dysfunction expands chemodiversity: malyngamide biosynthesis in the cyanobacterium Okeania hirsuta.</title>
        <authorList>
            <person name="Moss N.A."/>
            <person name="Leao T."/>
            <person name="Rankin M."/>
            <person name="McCullough T.M."/>
            <person name="Qu P."/>
            <person name="Korobeynikov A."/>
            <person name="Smith J.L."/>
            <person name="Gerwick L."/>
            <person name="Gerwick W.H."/>
        </authorList>
    </citation>
    <scope>NUCLEOTIDE SEQUENCE [LARGE SCALE GENOMIC DNA]</scope>
    <source>
        <strain evidence="3 4">PAB10Feb10-1</strain>
    </source>
</reference>
<organism evidence="3 4">
    <name type="scientific">Okeania hirsuta</name>
    <dbReference type="NCBI Taxonomy" id="1458930"/>
    <lineage>
        <taxon>Bacteria</taxon>
        <taxon>Bacillati</taxon>
        <taxon>Cyanobacteriota</taxon>
        <taxon>Cyanophyceae</taxon>
        <taxon>Oscillatoriophycideae</taxon>
        <taxon>Oscillatoriales</taxon>
        <taxon>Microcoleaceae</taxon>
        <taxon>Okeania</taxon>
    </lineage>
</organism>
<accession>A0A3N6P2K3</accession>
<keyword evidence="4" id="KW-1185">Reference proteome</keyword>
<sequence>MMENSSLYNSTDRNLIKHKQQVKTIFWQIPSILVTTLICTAAIAQEYPGCFMLDEAGNRKDLTISVCRLFPEELPEEVSTSTTTAGLYEIPIVKRTDGAEGIPIVEVIFNGDQKYEMLLDTGASKTIITQEMADSLKVVPYGRGTVKVADGREVEVQAGIVGSISAGGLEFKQFTVVIAPPEAEIPLLGQDFFGSYDMTVKEKLVELRVRSSS</sequence>
<dbReference type="CDD" id="cd05483">
    <property type="entry name" value="retropepsin_like_bacteria"/>
    <property type="match status" value="1"/>
</dbReference>
<dbReference type="InterPro" id="IPR021109">
    <property type="entry name" value="Peptidase_aspartic_dom_sf"/>
</dbReference>
<keyword evidence="1" id="KW-0378">Hydrolase</keyword>
<dbReference type="RefSeq" id="WP_124142649.1">
    <property type="nucleotide sequence ID" value="NZ_CAWOKI010000001.1"/>
</dbReference>
<dbReference type="AlphaFoldDB" id="A0A3N6P2K3"/>
<dbReference type="InterPro" id="IPR001969">
    <property type="entry name" value="Aspartic_peptidase_AS"/>
</dbReference>